<dbReference type="RefSeq" id="WP_345393809.1">
    <property type="nucleotide sequence ID" value="NZ_BAABLA010000020.1"/>
</dbReference>
<accession>A0ABW2C8J8</accession>
<dbReference type="Proteomes" id="UP001596337">
    <property type="component" value="Unassembled WGS sequence"/>
</dbReference>
<dbReference type="PANTHER" id="PTHR35601:SF1">
    <property type="entry name" value="TOXIN RELE"/>
    <property type="match status" value="1"/>
</dbReference>
<keyword evidence="4" id="KW-1185">Reference proteome</keyword>
<keyword evidence="2" id="KW-1277">Toxin-antitoxin system</keyword>
<dbReference type="Gene3D" id="3.30.2310.20">
    <property type="entry name" value="RelE-like"/>
    <property type="match status" value="1"/>
</dbReference>
<dbReference type="InterPro" id="IPR035093">
    <property type="entry name" value="RelE/ParE_toxin_dom_sf"/>
</dbReference>
<sequence length="85" mass="9756">MTYRVEISRRAAKAVASLDTPVRRKVLVAIESLGDNPRPSGCKKLSGSNSWRIRAAYTYRVIYEIHDRVLLVTVVDVGHRREIYR</sequence>
<comment type="similarity">
    <text evidence="1">Belongs to the RelE toxin family.</text>
</comment>
<organism evidence="3 4">
    <name type="scientific">Haloechinothrix salitolerans</name>
    <dbReference type="NCBI Taxonomy" id="926830"/>
    <lineage>
        <taxon>Bacteria</taxon>
        <taxon>Bacillati</taxon>
        <taxon>Actinomycetota</taxon>
        <taxon>Actinomycetes</taxon>
        <taxon>Pseudonocardiales</taxon>
        <taxon>Pseudonocardiaceae</taxon>
        <taxon>Haloechinothrix</taxon>
    </lineage>
</organism>
<evidence type="ECO:0000256" key="2">
    <source>
        <dbReference type="ARBA" id="ARBA00022649"/>
    </source>
</evidence>
<dbReference type="SUPFAM" id="SSF143011">
    <property type="entry name" value="RelE-like"/>
    <property type="match status" value="1"/>
</dbReference>
<comment type="caution">
    <text evidence="3">The sequence shown here is derived from an EMBL/GenBank/DDBJ whole genome shotgun (WGS) entry which is preliminary data.</text>
</comment>
<dbReference type="PANTHER" id="PTHR35601">
    <property type="entry name" value="TOXIN RELE"/>
    <property type="match status" value="1"/>
</dbReference>
<dbReference type="EMBL" id="JBHSXX010000001">
    <property type="protein sequence ID" value="MFC6870842.1"/>
    <property type="molecule type" value="Genomic_DNA"/>
</dbReference>
<name>A0ABW2C8J8_9PSEU</name>
<evidence type="ECO:0000313" key="3">
    <source>
        <dbReference type="EMBL" id="MFC6870842.1"/>
    </source>
</evidence>
<dbReference type="Pfam" id="PF05016">
    <property type="entry name" value="ParE_toxin"/>
    <property type="match status" value="1"/>
</dbReference>
<protein>
    <submittedName>
        <fullName evidence="3">Type II toxin-antitoxin system RelE/ParE family toxin</fullName>
    </submittedName>
</protein>
<proteinExistence type="inferred from homology"/>
<reference evidence="4" key="1">
    <citation type="journal article" date="2019" name="Int. J. Syst. Evol. Microbiol.">
        <title>The Global Catalogue of Microorganisms (GCM) 10K type strain sequencing project: providing services to taxonomists for standard genome sequencing and annotation.</title>
        <authorList>
            <consortium name="The Broad Institute Genomics Platform"/>
            <consortium name="The Broad Institute Genome Sequencing Center for Infectious Disease"/>
            <person name="Wu L."/>
            <person name="Ma J."/>
        </authorList>
    </citation>
    <scope>NUCLEOTIDE SEQUENCE [LARGE SCALE GENOMIC DNA]</scope>
    <source>
        <strain evidence="4">KCTC 32255</strain>
    </source>
</reference>
<dbReference type="InterPro" id="IPR007712">
    <property type="entry name" value="RelE/ParE_toxin"/>
</dbReference>
<gene>
    <name evidence="3" type="ORF">ACFQGD_27300</name>
</gene>
<evidence type="ECO:0000313" key="4">
    <source>
        <dbReference type="Proteomes" id="UP001596337"/>
    </source>
</evidence>
<evidence type="ECO:0000256" key="1">
    <source>
        <dbReference type="ARBA" id="ARBA00006226"/>
    </source>
</evidence>